<organism evidence="1 2">
    <name type="scientific">Candidatus Erwinia dacicola</name>
    <dbReference type="NCBI Taxonomy" id="252393"/>
    <lineage>
        <taxon>Bacteria</taxon>
        <taxon>Pseudomonadati</taxon>
        <taxon>Pseudomonadota</taxon>
        <taxon>Gammaproteobacteria</taxon>
        <taxon>Enterobacterales</taxon>
        <taxon>Erwiniaceae</taxon>
        <taxon>Erwinia</taxon>
    </lineage>
</organism>
<proteinExistence type="predicted"/>
<evidence type="ECO:0000313" key="2">
    <source>
        <dbReference type="Proteomes" id="UP000243534"/>
    </source>
</evidence>
<evidence type="ECO:0000313" key="1">
    <source>
        <dbReference type="EMBL" id="OFC62605.1"/>
    </source>
</evidence>
<dbReference type="EMBL" id="MAYS01000214">
    <property type="protein sequence ID" value="OFC62605.1"/>
    <property type="molecule type" value="Genomic_DNA"/>
</dbReference>
<sequence length="88" mass="9419">MSTAIKEKYAAFIKRVEGNGTATLGFYCPHCKSAILTLAAPAGETWDSMSTCPYCEGIFMKITTHTAVNIGVPKASGNIVWGELCQSQ</sequence>
<reference evidence="1 2" key="1">
    <citation type="submission" date="2016-07" db="EMBL/GenBank/DDBJ databases">
        <authorList>
            <person name="Yuval B."/>
        </authorList>
    </citation>
    <scope>NUCLEOTIDE SEQUENCE [LARGE SCALE GENOMIC DNA]</scope>
    <source>
        <strain evidence="1 2">IL</strain>
    </source>
</reference>
<dbReference type="AlphaFoldDB" id="A0A1E7Z1V8"/>
<dbReference type="RefSeq" id="WP_070134508.1">
    <property type="nucleotide sequence ID" value="NZ_LJAM02000143.1"/>
</dbReference>
<protein>
    <submittedName>
        <fullName evidence="1">Uncharacterized protein</fullName>
    </submittedName>
</protein>
<accession>A0A1E7Z1V8</accession>
<dbReference type="OrthoDB" id="6630620at2"/>
<dbReference type="Proteomes" id="UP000243534">
    <property type="component" value="Unassembled WGS sequence"/>
</dbReference>
<name>A0A1E7Z1V8_9GAMM</name>
<gene>
    <name evidence="1" type="ORF">BBW68_08850</name>
</gene>
<comment type="caution">
    <text evidence="1">The sequence shown here is derived from an EMBL/GenBank/DDBJ whole genome shotgun (WGS) entry which is preliminary data.</text>
</comment>